<proteinExistence type="predicted"/>
<name>A0A2C9U9B3_MANES</name>
<accession>A0A2C9U9B3</accession>
<reference evidence="1" key="1">
    <citation type="submission" date="2016-02" db="EMBL/GenBank/DDBJ databases">
        <title>WGS assembly of Manihot esculenta.</title>
        <authorList>
            <person name="Bredeson J.V."/>
            <person name="Prochnik S.E."/>
            <person name="Lyons J.B."/>
            <person name="Schmutz J."/>
            <person name="Grimwood J."/>
            <person name="Vrebalov J."/>
            <person name="Bart R.S."/>
            <person name="Amuge T."/>
            <person name="Ferguson M.E."/>
            <person name="Green R."/>
            <person name="Putnam N."/>
            <person name="Stites J."/>
            <person name="Rounsley S."/>
            <person name="Rokhsar D.S."/>
        </authorList>
    </citation>
    <scope>NUCLEOTIDE SEQUENCE [LARGE SCALE GENOMIC DNA]</scope>
    <source>
        <tissue evidence="1">Leaf</tissue>
    </source>
</reference>
<evidence type="ECO:0000313" key="1">
    <source>
        <dbReference type="EMBL" id="OAY26635.1"/>
    </source>
</evidence>
<dbReference type="AlphaFoldDB" id="A0A2C9U9B3"/>
<organism evidence="1">
    <name type="scientific">Manihot esculenta</name>
    <name type="common">Cassava</name>
    <name type="synonym">Jatropha manihot</name>
    <dbReference type="NCBI Taxonomy" id="3983"/>
    <lineage>
        <taxon>Eukaryota</taxon>
        <taxon>Viridiplantae</taxon>
        <taxon>Streptophyta</taxon>
        <taxon>Embryophyta</taxon>
        <taxon>Tracheophyta</taxon>
        <taxon>Spermatophyta</taxon>
        <taxon>Magnoliopsida</taxon>
        <taxon>eudicotyledons</taxon>
        <taxon>Gunneridae</taxon>
        <taxon>Pentapetalae</taxon>
        <taxon>rosids</taxon>
        <taxon>fabids</taxon>
        <taxon>Malpighiales</taxon>
        <taxon>Euphorbiaceae</taxon>
        <taxon>Crotonoideae</taxon>
        <taxon>Manihoteae</taxon>
        <taxon>Manihot</taxon>
    </lineage>
</organism>
<sequence length="41" mass="4786">MKKIALCKFYELQTTYISCSFLCAFMAISASSKQPRRLRFC</sequence>
<protein>
    <submittedName>
        <fullName evidence="1">Uncharacterized protein</fullName>
    </submittedName>
</protein>
<gene>
    <name evidence="1" type="ORF">MANES_16G062700</name>
</gene>
<dbReference type="EMBL" id="CM004402">
    <property type="protein sequence ID" value="OAY26635.1"/>
    <property type="molecule type" value="Genomic_DNA"/>
</dbReference>